<feature type="compositionally biased region" description="Basic and acidic residues" evidence="1">
    <location>
        <begin position="7"/>
        <end position="20"/>
    </location>
</feature>
<evidence type="ECO:0000313" key="6">
    <source>
        <dbReference type="EMBL" id="KAE9242609.1"/>
    </source>
</evidence>
<protein>
    <submittedName>
        <fullName evidence="3">Uncharacterized protein</fullName>
    </submittedName>
</protein>
<evidence type="ECO:0000313" key="3">
    <source>
        <dbReference type="EMBL" id="KAE9017826.1"/>
    </source>
</evidence>
<dbReference type="EMBL" id="QXGA01000283">
    <property type="protein sequence ID" value="KAE9148581.1"/>
    <property type="molecule type" value="Genomic_DNA"/>
</dbReference>
<dbReference type="EMBL" id="QXGE01000284">
    <property type="protein sequence ID" value="KAE9317322.1"/>
    <property type="molecule type" value="Genomic_DNA"/>
</dbReference>
<evidence type="ECO:0000313" key="15">
    <source>
        <dbReference type="Proteomes" id="UP000486351"/>
    </source>
</evidence>
<name>A0A6A3LEJ4_9STRA</name>
<organism evidence="3 14">
    <name type="scientific">Phytophthora fragariae</name>
    <dbReference type="NCBI Taxonomy" id="53985"/>
    <lineage>
        <taxon>Eukaryota</taxon>
        <taxon>Sar</taxon>
        <taxon>Stramenopiles</taxon>
        <taxon>Oomycota</taxon>
        <taxon>Peronosporomycetes</taxon>
        <taxon>Peronosporales</taxon>
        <taxon>Peronosporaceae</taxon>
        <taxon>Phytophthora</taxon>
    </lineage>
</organism>
<feature type="region of interest" description="Disordered" evidence="1">
    <location>
        <begin position="1"/>
        <end position="156"/>
    </location>
</feature>
<dbReference type="Proteomes" id="UP000486351">
    <property type="component" value="Unassembled WGS sequence"/>
</dbReference>
<sequence length="237" mass="25882">MTTTIEEAGHGRIPDNVEVKMRRRDRDHHAGAVAAATTTGGRKTRQADDATEETGGDGKQNATDLAKESKASDELRGYSAGSKAHGYNHQSHNRRPIRHDACAPSSSPATLGSSTPAKTVTISDRVTTSSPRGVPSSTSTPTRSIGGNGTHHTFSPVVNPVLEKKREARRESHRAYLKSNSDYGQAEMKYLSIEAELRLAEFWLDIETKNLEDVGKRIEVHDWNFQKITGQHDADVA</sequence>
<comment type="caution">
    <text evidence="3">The sequence shown here is derived from an EMBL/GenBank/DDBJ whole genome shotgun (WGS) entry which is preliminary data.</text>
</comment>
<evidence type="ECO:0000313" key="7">
    <source>
        <dbReference type="EMBL" id="KAE9317322.1"/>
    </source>
</evidence>
<dbReference type="AlphaFoldDB" id="A0A6A3LEJ4"/>
<dbReference type="Proteomes" id="UP000440367">
    <property type="component" value="Unassembled WGS sequence"/>
</dbReference>
<evidence type="ECO:0000313" key="13">
    <source>
        <dbReference type="Proteomes" id="UP000440732"/>
    </source>
</evidence>
<evidence type="ECO:0000313" key="14">
    <source>
        <dbReference type="Proteomes" id="UP000460718"/>
    </source>
</evidence>
<proteinExistence type="predicted"/>
<evidence type="ECO:0000256" key="1">
    <source>
        <dbReference type="SAM" id="MobiDB-lite"/>
    </source>
</evidence>
<reference evidence="14 15" key="1">
    <citation type="submission" date="2018-09" db="EMBL/GenBank/DDBJ databases">
        <title>Genomic investigation of the strawberry pathogen Phytophthora fragariae indicates pathogenicity is determined by transcriptional variation in three key races.</title>
        <authorList>
            <person name="Adams T.M."/>
            <person name="Armitage A.D."/>
            <person name="Sobczyk M.K."/>
            <person name="Bates H.J."/>
            <person name="Dunwell J.M."/>
            <person name="Nellist C.F."/>
            <person name="Harrison R.J."/>
        </authorList>
    </citation>
    <scope>NUCLEOTIDE SEQUENCE [LARGE SCALE GENOMIC DNA]</scope>
    <source>
        <strain evidence="7 11">A4</strain>
        <strain evidence="6 12">BC-1</strain>
        <strain evidence="5 10">NOV-27</strain>
        <strain evidence="4 13">NOV-5</strain>
        <strain evidence="8 15">NOV-77</strain>
        <strain evidence="2 9">NOV-9</strain>
        <strain evidence="3 14">SCRP245</strain>
    </source>
</reference>
<evidence type="ECO:0000313" key="12">
    <source>
        <dbReference type="Proteomes" id="UP000440367"/>
    </source>
</evidence>
<evidence type="ECO:0000313" key="8">
    <source>
        <dbReference type="EMBL" id="KAE9349107.1"/>
    </source>
</evidence>
<dbReference type="Proteomes" id="UP000433483">
    <property type="component" value="Unassembled WGS sequence"/>
</dbReference>
<evidence type="ECO:0000313" key="11">
    <source>
        <dbReference type="Proteomes" id="UP000437068"/>
    </source>
</evidence>
<dbReference type="Proteomes" id="UP000429523">
    <property type="component" value="Unassembled WGS sequence"/>
</dbReference>
<feature type="compositionally biased region" description="Polar residues" evidence="1">
    <location>
        <begin position="104"/>
        <end position="153"/>
    </location>
</feature>
<dbReference type="Proteomes" id="UP000460718">
    <property type="component" value="Unassembled WGS sequence"/>
</dbReference>
<dbReference type="Proteomes" id="UP000440732">
    <property type="component" value="Unassembled WGS sequence"/>
</dbReference>
<evidence type="ECO:0000313" key="5">
    <source>
        <dbReference type="EMBL" id="KAE9220039.1"/>
    </source>
</evidence>
<dbReference type="EMBL" id="QXGF01000340">
    <property type="protein sequence ID" value="KAE8941786.1"/>
    <property type="molecule type" value="Genomic_DNA"/>
</dbReference>
<dbReference type="EMBL" id="QXFY01000289">
    <property type="protein sequence ID" value="KAE9349107.1"/>
    <property type="molecule type" value="Genomic_DNA"/>
</dbReference>
<feature type="compositionally biased region" description="Low complexity" evidence="1">
    <location>
        <begin position="31"/>
        <end position="41"/>
    </location>
</feature>
<evidence type="ECO:0000313" key="2">
    <source>
        <dbReference type="EMBL" id="KAE8941786.1"/>
    </source>
</evidence>
<evidence type="ECO:0000313" key="4">
    <source>
        <dbReference type="EMBL" id="KAE9148581.1"/>
    </source>
</evidence>
<accession>A0A6A3LEJ4</accession>
<keyword evidence="10" id="KW-1185">Reference proteome</keyword>
<gene>
    <name evidence="7" type="ORF">PF001_g6900</name>
    <name evidence="6" type="ORF">PF002_g8669</name>
    <name evidence="5" type="ORF">PF005_g7639</name>
    <name evidence="4" type="ORF">PF006_g6839</name>
    <name evidence="8" type="ORF">PF008_g7051</name>
    <name evidence="2" type="ORF">PF009_g8424</name>
    <name evidence="3" type="ORF">PF011_g6527</name>
</gene>
<dbReference type="EMBL" id="QXGB01000309">
    <property type="protein sequence ID" value="KAE9220039.1"/>
    <property type="molecule type" value="Genomic_DNA"/>
</dbReference>
<evidence type="ECO:0000313" key="10">
    <source>
        <dbReference type="Proteomes" id="UP000433483"/>
    </source>
</evidence>
<evidence type="ECO:0000313" key="9">
    <source>
        <dbReference type="Proteomes" id="UP000429523"/>
    </source>
</evidence>
<feature type="compositionally biased region" description="Basic and acidic residues" evidence="1">
    <location>
        <begin position="65"/>
        <end position="76"/>
    </location>
</feature>
<dbReference type="EMBL" id="QXGD01000344">
    <property type="protein sequence ID" value="KAE9242609.1"/>
    <property type="molecule type" value="Genomic_DNA"/>
</dbReference>
<dbReference type="EMBL" id="QXFW01000277">
    <property type="protein sequence ID" value="KAE9017826.1"/>
    <property type="molecule type" value="Genomic_DNA"/>
</dbReference>
<dbReference type="OrthoDB" id="166065at2759"/>
<dbReference type="Proteomes" id="UP000437068">
    <property type="component" value="Unassembled WGS sequence"/>
</dbReference>